<comment type="caution">
    <text evidence="2">The sequence shown here is derived from an EMBL/GenBank/DDBJ whole genome shotgun (WGS) entry which is preliminary data.</text>
</comment>
<dbReference type="Proteomes" id="UP001595755">
    <property type="component" value="Unassembled WGS sequence"/>
</dbReference>
<sequence length="484" mass="52359">MPINVMNFGAKGDGKADDTAAIQAAIDSVGGETIFFPVGLYKISKPIRIKRGITLKGATTFDDTVKNASKIILADRANCSMVQTPAAYGKESTHYMAIENLIFDGNKLNQTVENPAIMFWGAWVGSWIRDTAIFNSFGPALSFNKGADLVVSNVWINGTDTKDYAVEFNRGISSSAREGLVNIHDLYIERTSNGTKPKDSTTPSSYGKGIWANSLVTLNITSVHFEHSLIGIDVQSCMTVELGLVSTSYCGDSARESALLRFLNVDTRVLKCSTAVAISPSSNFNMVMPTKGVSSNELPTIPCGNGFMANYAYCQYGWSDYYLPQNSKVLNQLRLVKNGGWDRQILAIQTEAANASQYHFVKGIQDSLQIGSNFGKTAEKSFLTMFSGGTNEAADCVRVDAPLYLQDRGDASVVTNGSVFLLKGNPVFSRGNNVYNGMVTVRTGSGAPTANADYIGQDYIDIKNRVAYKAVNAGTGSKDWKQTT</sequence>
<dbReference type="Gene3D" id="2.160.20.10">
    <property type="entry name" value="Single-stranded right-handed beta-helix, Pectin lyase-like"/>
    <property type="match status" value="1"/>
</dbReference>
<organism evidence="2 3">
    <name type="scientific">Cohnella boryungensis</name>
    <dbReference type="NCBI Taxonomy" id="768479"/>
    <lineage>
        <taxon>Bacteria</taxon>
        <taxon>Bacillati</taxon>
        <taxon>Bacillota</taxon>
        <taxon>Bacilli</taxon>
        <taxon>Bacillales</taxon>
        <taxon>Paenibacillaceae</taxon>
        <taxon>Cohnella</taxon>
    </lineage>
</organism>
<dbReference type="GO" id="GO:0016787">
    <property type="term" value="F:hydrolase activity"/>
    <property type="evidence" value="ECO:0007669"/>
    <property type="project" value="UniProtKB-KW"/>
</dbReference>
<evidence type="ECO:0000259" key="1">
    <source>
        <dbReference type="Pfam" id="PF12708"/>
    </source>
</evidence>
<dbReference type="Pfam" id="PF12708">
    <property type="entry name" value="Pect-lyase_RHGA_epim"/>
    <property type="match status" value="1"/>
</dbReference>
<gene>
    <name evidence="2" type="ORF">ACFO1S_02905</name>
</gene>
<dbReference type="SUPFAM" id="SSF51126">
    <property type="entry name" value="Pectin lyase-like"/>
    <property type="match status" value="1"/>
</dbReference>
<feature type="domain" description="Rhamnogalacturonase A/B/Epimerase-like pectate lyase" evidence="1">
    <location>
        <begin position="3"/>
        <end position="196"/>
    </location>
</feature>
<dbReference type="InterPro" id="IPR024535">
    <property type="entry name" value="RHGA/B-epi-like_pectate_lyase"/>
</dbReference>
<reference evidence="3" key="1">
    <citation type="journal article" date="2019" name="Int. J. Syst. Evol. Microbiol.">
        <title>The Global Catalogue of Microorganisms (GCM) 10K type strain sequencing project: providing services to taxonomists for standard genome sequencing and annotation.</title>
        <authorList>
            <consortium name="The Broad Institute Genomics Platform"/>
            <consortium name="The Broad Institute Genome Sequencing Center for Infectious Disease"/>
            <person name="Wu L."/>
            <person name="Ma J."/>
        </authorList>
    </citation>
    <scope>NUCLEOTIDE SEQUENCE [LARGE SCALE GENOMIC DNA]</scope>
    <source>
        <strain evidence="3">CGMCC 4.1641</strain>
    </source>
</reference>
<accession>A0ABV8S4W5</accession>
<name>A0ABV8S4W5_9BACL</name>
<evidence type="ECO:0000313" key="2">
    <source>
        <dbReference type="EMBL" id="MFC4302391.1"/>
    </source>
</evidence>
<evidence type="ECO:0000313" key="3">
    <source>
        <dbReference type="Proteomes" id="UP001595755"/>
    </source>
</evidence>
<dbReference type="InterPro" id="IPR012334">
    <property type="entry name" value="Pectin_lyas_fold"/>
</dbReference>
<proteinExistence type="predicted"/>
<keyword evidence="3" id="KW-1185">Reference proteome</keyword>
<dbReference type="RefSeq" id="WP_204600742.1">
    <property type="nucleotide sequence ID" value="NZ_JBHSED010000003.1"/>
</dbReference>
<dbReference type="EMBL" id="JBHSED010000003">
    <property type="protein sequence ID" value="MFC4302391.1"/>
    <property type="molecule type" value="Genomic_DNA"/>
</dbReference>
<keyword evidence="2" id="KW-0378">Hydrolase</keyword>
<protein>
    <submittedName>
        <fullName evidence="2">Glycosyl hydrolase family 28-related protein</fullName>
    </submittedName>
</protein>
<dbReference type="InterPro" id="IPR011050">
    <property type="entry name" value="Pectin_lyase_fold/virulence"/>
</dbReference>